<dbReference type="SUPFAM" id="SSF81383">
    <property type="entry name" value="F-box domain"/>
    <property type="match status" value="1"/>
</dbReference>
<gene>
    <name evidence="3" type="ORF">U9M48_029528</name>
</gene>
<dbReference type="InterPro" id="IPR055302">
    <property type="entry name" value="F-box_dom-containing"/>
</dbReference>
<dbReference type="InterPro" id="IPR001810">
    <property type="entry name" value="F-box_dom"/>
</dbReference>
<evidence type="ECO:0000259" key="2">
    <source>
        <dbReference type="Pfam" id="PF00646"/>
    </source>
</evidence>
<feature type="non-terminal residue" evidence="3">
    <location>
        <position position="1"/>
    </location>
</feature>
<dbReference type="PANTHER" id="PTHR32141">
    <property type="match status" value="1"/>
</dbReference>
<dbReference type="InterPro" id="IPR053781">
    <property type="entry name" value="F-box_AtFBL13-like"/>
</dbReference>
<dbReference type="PANTHER" id="PTHR32141:SF26">
    <property type="entry name" value="OS08G0328600 PROTEIN"/>
    <property type="match status" value="1"/>
</dbReference>
<dbReference type="CDD" id="cd22160">
    <property type="entry name" value="F-box_AtFBL13-like"/>
    <property type="match status" value="1"/>
</dbReference>
<feature type="domain" description="F-box" evidence="2">
    <location>
        <begin position="8"/>
        <end position="45"/>
    </location>
</feature>
<dbReference type="AlphaFoldDB" id="A0AAQ3X1N5"/>
<reference evidence="3 4" key="1">
    <citation type="submission" date="2024-02" db="EMBL/GenBank/DDBJ databases">
        <title>High-quality chromosome-scale genome assembly of Pensacola bahiagrass (Paspalum notatum Flugge var. saurae).</title>
        <authorList>
            <person name="Vega J.M."/>
            <person name="Podio M."/>
            <person name="Orjuela J."/>
            <person name="Siena L.A."/>
            <person name="Pessino S.C."/>
            <person name="Combes M.C."/>
            <person name="Mariac C."/>
            <person name="Albertini E."/>
            <person name="Pupilli F."/>
            <person name="Ortiz J.P.A."/>
            <person name="Leblanc O."/>
        </authorList>
    </citation>
    <scope>NUCLEOTIDE SEQUENCE [LARGE SCALE GENOMIC DNA]</scope>
    <source>
        <strain evidence="3">R1</strain>
        <tissue evidence="3">Leaf</tissue>
    </source>
</reference>
<keyword evidence="4" id="KW-1185">Reference proteome</keyword>
<evidence type="ECO:0000256" key="1">
    <source>
        <dbReference type="SAM" id="MobiDB-lite"/>
    </source>
</evidence>
<dbReference type="EMBL" id="CP144750">
    <property type="protein sequence ID" value="WVZ82242.1"/>
    <property type="molecule type" value="Genomic_DNA"/>
</dbReference>
<feature type="region of interest" description="Disordered" evidence="1">
    <location>
        <begin position="245"/>
        <end position="265"/>
    </location>
</feature>
<proteinExistence type="predicted"/>
<sequence length="1084" mass="120739">MVDGEDRLSALGDDLLRRILHFVPYKEAASTSVLSRRWGSLWRSSGAVNLTVRIHGDSDYRDDRIFSCQEAFVHAADAALAAADSPVTRLTLRVDGGQGRSDDRINQFLHGSRASDYWSWKKDNDVVGRVLSHHAARRIEELRVTLVEAVDGYLFKDREVERCHTICHLSSLPSSETLRVLDLTKCDLAQLAPVAFPRLEALRLQLSSVAPLSLESLLSAAPVLAAVHLDCVRFTGLHPGQGPQDFGHQFADSESDDGGGTTTPAPVVHLSFPTVTALVLARCGLHGGKDNDPWAIEIDAPRLRSFVYKGQVRPFVLRSAAPGIERADLHFFHDDPDGRHRYDHGYDKGRARVLFWQFLRSFANARVLKLTVDRNLKDIAAIGKARRAKLLCAFRNVEHLELEGAYDPASKTAPVAIANLLHCCPVLGDLTLKLSTVPHHSRKGDGYGLPFLARKDRLDHDKSVHRFMRRGRICTEEDTNGGSDDGYDDVPGIPGLSRHSFDCLQSRLKRVSLQFRLDDSGSSCLGVRLIKFFADNAMVLEELRVDTGNRRLYEHRSFRVGRYIVPYSAGNACPQHKIPAKRSRESTIMLPLQRRRRLTASLDPLCIKLSSDAGPLADRRRLGRPCTVPPRARHVEELRVSLVEAFDATRFADQEIDQSTTSCALASLPSSDTLRVLDLTRCDLTHLAPVALPRLATLRLRLCTVETAPIVALLAAAPELAAAHLETVLFADYRSGHSESDDDHDGATTPAPPVVRLSFPTVTTLVLARCGLDGGKGKSWAVKVDAPRLRSFVYQGQIRRFVLSPAPDIERVDLHFLHGDPYGRYRYDYEDDDDDKETASVLFWRVLKLTVNRDLKDIAAIGKATRTKLLCAFRNVERLELEGVHNPGSKTAAVAIANLLHCCPVLGDLTLKLSTVPHHSQKSTGFGSPFLQRKNCLDYTKSIGRFMRRSRISIGVHNGDCDGRYEYDDVPDIPGLSRHSFACLQSSLRRVSLQFRLDDSGSSCLGVRLIKFLADNAMVLEEMCVDTGNRRLYEHLNFRVGRHIMVPHSGNACFQHKDLGKRSRESTMLLPLQRRRRLTASLDP</sequence>
<dbReference type="Pfam" id="PF00646">
    <property type="entry name" value="F-box"/>
    <property type="match status" value="1"/>
</dbReference>
<dbReference type="InterPro" id="IPR036047">
    <property type="entry name" value="F-box-like_dom_sf"/>
</dbReference>
<accession>A0AAQ3X1N5</accession>
<dbReference type="Proteomes" id="UP001341281">
    <property type="component" value="Chromosome 06"/>
</dbReference>
<evidence type="ECO:0000313" key="4">
    <source>
        <dbReference type="Proteomes" id="UP001341281"/>
    </source>
</evidence>
<organism evidence="3 4">
    <name type="scientific">Paspalum notatum var. saurae</name>
    <dbReference type="NCBI Taxonomy" id="547442"/>
    <lineage>
        <taxon>Eukaryota</taxon>
        <taxon>Viridiplantae</taxon>
        <taxon>Streptophyta</taxon>
        <taxon>Embryophyta</taxon>
        <taxon>Tracheophyta</taxon>
        <taxon>Spermatophyta</taxon>
        <taxon>Magnoliopsida</taxon>
        <taxon>Liliopsida</taxon>
        <taxon>Poales</taxon>
        <taxon>Poaceae</taxon>
        <taxon>PACMAD clade</taxon>
        <taxon>Panicoideae</taxon>
        <taxon>Andropogonodae</taxon>
        <taxon>Paspaleae</taxon>
        <taxon>Paspalinae</taxon>
        <taxon>Paspalum</taxon>
    </lineage>
</organism>
<evidence type="ECO:0000313" key="3">
    <source>
        <dbReference type="EMBL" id="WVZ82242.1"/>
    </source>
</evidence>
<dbReference type="SUPFAM" id="SSF52047">
    <property type="entry name" value="RNI-like"/>
    <property type="match status" value="2"/>
</dbReference>
<protein>
    <recommendedName>
        <fullName evidence="2">F-box domain-containing protein</fullName>
    </recommendedName>
</protein>
<name>A0AAQ3X1N5_PASNO</name>